<evidence type="ECO:0000256" key="9">
    <source>
        <dbReference type="ARBA" id="ARBA00023067"/>
    </source>
</evidence>
<proteinExistence type="inferred from homology"/>
<keyword evidence="9" id="KW-0226">DNA condensation</keyword>
<comment type="subcellular location">
    <subcellularLocation>
        <location evidence="1">Chromosome</location>
    </subcellularLocation>
    <subcellularLocation>
        <location evidence="2">Cytoplasm</location>
    </subcellularLocation>
</comment>
<dbReference type="GO" id="GO:0005737">
    <property type="term" value="C:cytoplasm"/>
    <property type="evidence" value="ECO:0007669"/>
    <property type="project" value="UniProtKB-SubCell"/>
</dbReference>
<dbReference type="Proteomes" id="UP000011081">
    <property type="component" value="Unassembled WGS sequence"/>
</dbReference>
<keyword evidence="5" id="KW-0158">Chromosome</keyword>
<dbReference type="OMA" id="RNDCLLR"/>
<comment type="similarity">
    <text evidence="3">Belongs to the CND2 (condensin subunit 2) family.</text>
</comment>
<dbReference type="HOGENOM" id="CLU_615425_0_0_1"/>
<keyword evidence="10" id="KW-0131">Cell cycle</keyword>
<keyword evidence="12" id="KW-1185">Reference proteome</keyword>
<dbReference type="GO" id="GO:0007076">
    <property type="term" value="P:mitotic chromosome condensation"/>
    <property type="evidence" value="ECO:0007669"/>
    <property type="project" value="InterPro"/>
</dbReference>
<dbReference type="AlphaFoldDB" id="L2GRP7"/>
<evidence type="ECO:0000256" key="8">
    <source>
        <dbReference type="ARBA" id="ARBA00022776"/>
    </source>
</evidence>
<dbReference type="EMBL" id="GL877450">
    <property type="protein sequence ID" value="ELA46326.1"/>
    <property type="molecule type" value="Genomic_DNA"/>
</dbReference>
<dbReference type="GO" id="GO:0003682">
    <property type="term" value="F:chromatin binding"/>
    <property type="evidence" value="ECO:0007669"/>
    <property type="project" value="TreeGrafter"/>
</dbReference>
<evidence type="ECO:0000313" key="12">
    <source>
        <dbReference type="Proteomes" id="UP000011081"/>
    </source>
</evidence>
<dbReference type="VEuPathDB" id="MicrosporidiaDB:VCUG_02171"/>
<evidence type="ECO:0000256" key="4">
    <source>
        <dbReference type="ARBA" id="ARBA00016065"/>
    </source>
</evidence>
<dbReference type="PANTHER" id="PTHR13108:SF9">
    <property type="entry name" value="CONDENSIN COMPLEX SUBUNIT 2"/>
    <property type="match status" value="1"/>
</dbReference>
<keyword evidence="6" id="KW-0963">Cytoplasm</keyword>
<dbReference type="GeneID" id="19880038"/>
<name>L2GRP7_VAVCU</name>
<evidence type="ECO:0000256" key="6">
    <source>
        <dbReference type="ARBA" id="ARBA00022490"/>
    </source>
</evidence>
<evidence type="ECO:0000256" key="1">
    <source>
        <dbReference type="ARBA" id="ARBA00004286"/>
    </source>
</evidence>
<dbReference type="InterPro" id="IPR022816">
    <property type="entry name" value="Condensin_barren_su2"/>
</dbReference>
<keyword evidence="7" id="KW-0132">Cell division</keyword>
<evidence type="ECO:0000256" key="5">
    <source>
        <dbReference type="ARBA" id="ARBA00022454"/>
    </source>
</evidence>
<evidence type="ECO:0000313" key="11">
    <source>
        <dbReference type="EMBL" id="ELA46326.1"/>
    </source>
</evidence>
<dbReference type="GO" id="GO:0051301">
    <property type="term" value="P:cell division"/>
    <property type="evidence" value="ECO:0007669"/>
    <property type="project" value="UniProtKB-KW"/>
</dbReference>
<evidence type="ECO:0000256" key="3">
    <source>
        <dbReference type="ARBA" id="ARBA00009471"/>
    </source>
</evidence>
<gene>
    <name evidence="11" type="ORF">VCUG_02171</name>
</gene>
<accession>L2GRP7</accession>
<evidence type="ECO:0000256" key="2">
    <source>
        <dbReference type="ARBA" id="ARBA00004496"/>
    </source>
</evidence>
<dbReference type="PANTHER" id="PTHR13108">
    <property type="entry name" value="CONDENSIN COMPLEX SUBUNIT 2"/>
    <property type="match status" value="1"/>
</dbReference>
<keyword evidence="8" id="KW-0498">Mitosis</keyword>
<dbReference type="GO" id="GO:0000796">
    <property type="term" value="C:condensin complex"/>
    <property type="evidence" value="ECO:0007669"/>
    <property type="project" value="InterPro"/>
</dbReference>
<dbReference type="InParanoid" id="L2GRP7"/>
<dbReference type="STRING" id="948595.L2GRP7"/>
<dbReference type="RefSeq" id="XP_008075184.1">
    <property type="nucleotide sequence ID" value="XM_008076993.1"/>
</dbReference>
<sequence length="490" mass="56254">MHKQIIPAKLTSKQAWQSNAIDTLSSLDPPSTRDDIINIGHSIDASLRIYSMRIDNVVDMTSKLLERMVQVRKRRKNTANTLADKESVRVEKRVVLWDKEMREVRRCNVRNDCLLRTVGMDRTGCMMVLGEVPVDAHRVNYGAFLCSRELQGHLQQIRFADLFVCPTLKGVKASENAEEIEFDNFLDIDEHMLENEVPMNEGSVDHEVVNDAMDEDVGVDAHECIFTDKFDATPFSYHKAWAGPQNWRILSQRKACSARKRTKKDFLEQFDRKALGDRRSSLLREEDVLKRRADDKCIVKDYGVVKEDLYALNMLKEWFRIEGPAYATDTVRTDPVYAHDTTNTSISHVNARTAENTSMHHALDNSIINSFIDHSAREINTEHVPIPIEDELQMNGPLSTASVHLLKKYARMPKRVDIKRLEQHISTVVRKSKQLGIREMFDAVKEYYGEKERADVSWQVMFVGVLELANFKELRIKGEGEQIVLVHGEG</sequence>
<reference evidence="12" key="1">
    <citation type="submission" date="2011-03" db="EMBL/GenBank/DDBJ databases">
        <title>The genome sequence of Vavraia culicis strain floridensis.</title>
        <authorList>
            <consortium name="The Broad Institute Genome Sequencing Platform"/>
            <person name="Cuomo C."/>
            <person name="Becnel J."/>
            <person name="Sanscrainte N."/>
            <person name="Young S.K."/>
            <person name="Zeng Q."/>
            <person name="Gargeya S."/>
            <person name="Fitzgerald M."/>
            <person name="Haas B."/>
            <person name="Abouelleil A."/>
            <person name="Alvarado L."/>
            <person name="Arachchi H.M."/>
            <person name="Berlin A."/>
            <person name="Chapman S.B."/>
            <person name="Gearin G."/>
            <person name="Goldberg J."/>
            <person name="Griggs A."/>
            <person name="Gujja S."/>
            <person name="Hansen M."/>
            <person name="Heiman D."/>
            <person name="Howarth C."/>
            <person name="Larimer J."/>
            <person name="Lui A."/>
            <person name="MacDonald P.J.P."/>
            <person name="McCowen C."/>
            <person name="Montmayeur A."/>
            <person name="Murphy C."/>
            <person name="Neiman D."/>
            <person name="Pearson M."/>
            <person name="Priest M."/>
            <person name="Roberts A."/>
            <person name="Saif S."/>
            <person name="Shea T."/>
            <person name="Sisk P."/>
            <person name="Stolte C."/>
            <person name="Sykes S."/>
            <person name="Wortman J."/>
            <person name="Nusbaum C."/>
            <person name="Birren B."/>
        </authorList>
    </citation>
    <scope>NUCLEOTIDE SEQUENCE [LARGE SCALE GENOMIC DNA]</scope>
    <source>
        <strain evidence="12">floridensis</strain>
    </source>
</reference>
<organism evidence="11 12">
    <name type="scientific">Vavraia culicis (isolate floridensis)</name>
    <name type="common">Microsporidian parasite</name>
    <dbReference type="NCBI Taxonomy" id="948595"/>
    <lineage>
        <taxon>Eukaryota</taxon>
        <taxon>Fungi</taxon>
        <taxon>Fungi incertae sedis</taxon>
        <taxon>Microsporidia</taxon>
        <taxon>Pleistophoridae</taxon>
        <taxon>Vavraia</taxon>
    </lineage>
</organism>
<evidence type="ECO:0000256" key="10">
    <source>
        <dbReference type="ARBA" id="ARBA00023306"/>
    </source>
</evidence>
<evidence type="ECO:0000256" key="7">
    <source>
        <dbReference type="ARBA" id="ARBA00022618"/>
    </source>
</evidence>
<protein>
    <recommendedName>
        <fullName evidence="4">Condensin complex subunit 2</fullName>
    </recommendedName>
</protein>
<dbReference type="OrthoDB" id="362021at2759"/>